<dbReference type="PRINTS" id="PR00080">
    <property type="entry name" value="SDRFAMILY"/>
</dbReference>
<evidence type="ECO:0000256" key="1">
    <source>
        <dbReference type="ARBA" id="ARBA00004972"/>
    </source>
</evidence>
<feature type="domain" description="Prolyl 4-hydroxylase alpha subunit Fe(2+) 2OG dioxygenase" evidence="10">
    <location>
        <begin position="143"/>
        <end position="231"/>
    </location>
</feature>
<dbReference type="Gene3D" id="2.60.120.620">
    <property type="entry name" value="q2cbj1_9rhob like domain"/>
    <property type="match status" value="1"/>
</dbReference>
<sequence length="527" mass="58712">MPPKKPKQSTATPESPPPKWPPFKPLMPSTNLSLETVVPGQIITIPNFWTSTLCKNYVAFLKTLPLTTTPGKPKKGDALRVNDRFRVDDWGFAERLWRETGLKELICGEIMNEYEEEGEKMSEDERKELWGGDVVGLNPAIRIYRYSKGQFFDCHYDESNLITLPTKPASTQAKTTWTLLLYLTSPATGCQGGETVFYPEELPNKKSPIDKPVVISLETGMHILFSISEYHLLDTMPVKVPVFRSILRTAKPATVPRRTLMTLSSFSLEGKTCVVTGAGRGIGKECLTAFALSGARGACVDLSQTIGDKSIDHIKSHIETTNPSYKPDLRSYACDVVSEEAVKYTWAKIIDDFGHVDVVVTAAGIVENYEGERYPYDKWMRMMAINLNGSFLFAREAGKYWIEKKFKGNLIFVSSMSSMICVRPQKQAAYNASKGAVSMMGKSLATEWGPYGIRVNNLCPGYMKTDLIIDLLEKEGNHIEENWAKDIPMGRLGHPSELQGTLVYMASDASSYLNGCDLVVDGGYTCY</sequence>
<comment type="similarity">
    <text evidence="2">Belongs to the short-chain dehydrogenases/reductases (SDR) family.</text>
</comment>
<accession>A0A395J2M0</accession>
<evidence type="ECO:0000313" key="12">
    <source>
        <dbReference type="Proteomes" id="UP000249056"/>
    </source>
</evidence>
<feature type="region of interest" description="Disordered" evidence="9">
    <location>
        <begin position="1"/>
        <end position="24"/>
    </location>
</feature>
<dbReference type="GO" id="GO:0016616">
    <property type="term" value="F:oxidoreductase activity, acting on the CH-OH group of donors, NAD or NADP as acceptor"/>
    <property type="evidence" value="ECO:0007669"/>
    <property type="project" value="UniProtKB-ARBA"/>
</dbReference>
<dbReference type="FunFam" id="2.60.120.620:FF:000021">
    <property type="entry name" value="WGS project CABT00000000 data, contig 2.8"/>
    <property type="match status" value="1"/>
</dbReference>
<gene>
    <name evidence="11" type="ORF">DID88_007505</name>
</gene>
<evidence type="ECO:0000259" key="10">
    <source>
        <dbReference type="Pfam" id="PF13640"/>
    </source>
</evidence>
<dbReference type="PANTHER" id="PTHR43008:SF14">
    <property type="entry name" value="DEHYDROGENASE ARBD, PUTATIVE-RELATED"/>
    <property type="match status" value="1"/>
</dbReference>
<evidence type="ECO:0000256" key="5">
    <source>
        <dbReference type="ARBA" id="ARBA00023026"/>
    </source>
</evidence>
<name>A0A395J2M0_9HELO</name>
<dbReference type="FunFam" id="3.40.50.720:FF:000084">
    <property type="entry name" value="Short-chain dehydrogenase reductase"/>
    <property type="match status" value="1"/>
</dbReference>
<dbReference type="Proteomes" id="UP000249056">
    <property type="component" value="Unassembled WGS sequence"/>
</dbReference>
<dbReference type="InterPro" id="IPR020904">
    <property type="entry name" value="Sc_DH/Rdtase_CS"/>
</dbReference>
<dbReference type="PANTHER" id="PTHR43008">
    <property type="entry name" value="BENZIL REDUCTASE"/>
    <property type="match status" value="1"/>
</dbReference>
<dbReference type="AlphaFoldDB" id="A0A395J2M0"/>
<dbReference type="InterPro" id="IPR036291">
    <property type="entry name" value="NAD(P)-bd_dom_sf"/>
</dbReference>
<evidence type="ECO:0000256" key="6">
    <source>
        <dbReference type="ARBA" id="ARBA00068707"/>
    </source>
</evidence>
<keyword evidence="3" id="KW-0521">NADP</keyword>
<feature type="compositionally biased region" description="Pro residues" evidence="9">
    <location>
        <begin position="14"/>
        <end position="24"/>
    </location>
</feature>
<proteinExistence type="inferred from homology"/>
<evidence type="ECO:0000256" key="9">
    <source>
        <dbReference type="SAM" id="MobiDB-lite"/>
    </source>
</evidence>
<dbReference type="OrthoDB" id="1888931at2759"/>
<dbReference type="InterPro" id="IPR002347">
    <property type="entry name" value="SDR_fam"/>
</dbReference>
<comment type="caution">
    <text evidence="11">The sequence shown here is derived from an EMBL/GenBank/DDBJ whole genome shotgun (WGS) entry which is preliminary data.</text>
</comment>
<keyword evidence="4" id="KW-0560">Oxidoreductase</keyword>
<reference evidence="11 12" key="1">
    <citation type="submission" date="2018-06" db="EMBL/GenBank/DDBJ databases">
        <title>Genome Sequence of the Brown Rot Fungal Pathogen Monilinia fructigena.</title>
        <authorList>
            <person name="Landi L."/>
            <person name="De Miccolis Angelini R.M."/>
            <person name="Pollastro S."/>
            <person name="Abate D."/>
            <person name="Faretra F."/>
            <person name="Romanazzi G."/>
        </authorList>
    </citation>
    <scope>NUCLEOTIDE SEQUENCE [LARGE SCALE GENOMIC DNA]</scope>
    <source>
        <strain evidence="11 12">Mfrg269</strain>
    </source>
</reference>
<dbReference type="Pfam" id="PF13561">
    <property type="entry name" value="adh_short_C2"/>
    <property type="match status" value="1"/>
</dbReference>
<dbReference type="GO" id="GO:0009688">
    <property type="term" value="P:abscisic acid biosynthetic process"/>
    <property type="evidence" value="ECO:0007669"/>
    <property type="project" value="UniProtKB-ARBA"/>
</dbReference>
<dbReference type="Pfam" id="PF13640">
    <property type="entry name" value="2OG-FeII_Oxy_3"/>
    <property type="match status" value="1"/>
</dbReference>
<evidence type="ECO:0000313" key="11">
    <source>
        <dbReference type="EMBL" id="RAL66722.1"/>
    </source>
</evidence>
<dbReference type="PROSITE" id="PS00061">
    <property type="entry name" value="ADH_SHORT"/>
    <property type="match status" value="1"/>
</dbReference>
<dbReference type="GO" id="GO:0050664">
    <property type="term" value="F:oxidoreductase activity, acting on NAD(P)H, oxygen as acceptor"/>
    <property type="evidence" value="ECO:0007669"/>
    <property type="project" value="TreeGrafter"/>
</dbReference>
<dbReference type="EMBL" id="QKRW01000005">
    <property type="protein sequence ID" value="RAL66722.1"/>
    <property type="molecule type" value="Genomic_DNA"/>
</dbReference>
<keyword evidence="12" id="KW-1185">Reference proteome</keyword>
<protein>
    <recommendedName>
        <fullName evidence="6">Short-chain dehydrogenase/reductase ABA4</fullName>
    </recommendedName>
    <alternativeName>
        <fullName evidence="8">Abscisic acid biosynthesis cluster protein 4</fullName>
    </alternativeName>
    <alternativeName>
        <fullName evidence="7">Short-chain dehydrogenase/reductase aba4</fullName>
    </alternativeName>
</protein>
<organism evidence="11 12">
    <name type="scientific">Monilinia fructigena</name>
    <dbReference type="NCBI Taxonomy" id="38457"/>
    <lineage>
        <taxon>Eukaryota</taxon>
        <taxon>Fungi</taxon>
        <taxon>Dikarya</taxon>
        <taxon>Ascomycota</taxon>
        <taxon>Pezizomycotina</taxon>
        <taxon>Leotiomycetes</taxon>
        <taxon>Helotiales</taxon>
        <taxon>Sclerotiniaceae</taxon>
        <taxon>Monilinia</taxon>
    </lineage>
</organism>
<evidence type="ECO:0000256" key="2">
    <source>
        <dbReference type="ARBA" id="ARBA00006484"/>
    </source>
</evidence>
<evidence type="ECO:0000256" key="8">
    <source>
        <dbReference type="ARBA" id="ARBA00074993"/>
    </source>
</evidence>
<keyword evidence="5" id="KW-0843">Virulence</keyword>
<evidence type="ECO:0000256" key="4">
    <source>
        <dbReference type="ARBA" id="ARBA00023002"/>
    </source>
</evidence>
<evidence type="ECO:0000256" key="7">
    <source>
        <dbReference type="ARBA" id="ARBA00069153"/>
    </source>
</evidence>
<dbReference type="Gene3D" id="3.40.50.720">
    <property type="entry name" value="NAD(P)-binding Rossmann-like Domain"/>
    <property type="match status" value="1"/>
</dbReference>
<dbReference type="InterPro" id="IPR044862">
    <property type="entry name" value="Pro_4_hyd_alph_FE2OG_OXY"/>
</dbReference>
<comment type="pathway">
    <text evidence="1">Hormone biosynthesis.</text>
</comment>
<evidence type="ECO:0000256" key="3">
    <source>
        <dbReference type="ARBA" id="ARBA00022857"/>
    </source>
</evidence>
<dbReference type="SUPFAM" id="SSF51735">
    <property type="entry name" value="NAD(P)-binding Rossmann-fold domains"/>
    <property type="match status" value="1"/>
</dbReference>
<dbReference type="PRINTS" id="PR00081">
    <property type="entry name" value="GDHRDH"/>
</dbReference>